<organism evidence="1 2">
    <name type="scientific">Mythimna loreyi</name>
    <dbReference type="NCBI Taxonomy" id="667449"/>
    <lineage>
        <taxon>Eukaryota</taxon>
        <taxon>Metazoa</taxon>
        <taxon>Ecdysozoa</taxon>
        <taxon>Arthropoda</taxon>
        <taxon>Hexapoda</taxon>
        <taxon>Insecta</taxon>
        <taxon>Pterygota</taxon>
        <taxon>Neoptera</taxon>
        <taxon>Endopterygota</taxon>
        <taxon>Lepidoptera</taxon>
        <taxon>Glossata</taxon>
        <taxon>Ditrysia</taxon>
        <taxon>Noctuoidea</taxon>
        <taxon>Noctuidae</taxon>
        <taxon>Noctuinae</taxon>
        <taxon>Hadenini</taxon>
        <taxon>Mythimna</taxon>
    </lineage>
</organism>
<accession>A0ACC2QL89</accession>
<gene>
    <name evidence="1" type="ORF">PYW08_011952</name>
</gene>
<dbReference type="EMBL" id="CM056779">
    <property type="protein sequence ID" value="KAJ8719777.1"/>
    <property type="molecule type" value="Genomic_DNA"/>
</dbReference>
<comment type="caution">
    <text evidence="1">The sequence shown here is derived from an EMBL/GenBank/DDBJ whole genome shotgun (WGS) entry which is preliminary data.</text>
</comment>
<name>A0ACC2QL89_9NEOP</name>
<sequence length="110" mass="12226">MMLKIILLAFVIGIAKTAVYIDYLPEKPCELAHKVGCYIKKIKDVIDYGSTITPLGECIRIHCSTSYIEYATCGAMKTDDPNCTITAPDVSKPYPDCCPNMKCNFNHNTL</sequence>
<protein>
    <submittedName>
        <fullName evidence="1">Uncharacterized protein</fullName>
    </submittedName>
</protein>
<evidence type="ECO:0000313" key="2">
    <source>
        <dbReference type="Proteomes" id="UP001231649"/>
    </source>
</evidence>
<reference evidence="1" key="1">
    <citation type="submission" date="2023-03" db="EMBL/GenBank/DDBJ databases">
        <title>Chromosome-level genomes of two armyworms, Mythimna separata and Mythimna loreyi, provide insights into the biosynthesis and reception of sex pheromones.</title>
        <authorList>
            <person name="Zhao H."/>
        </authorList>
    </citation>
    <scope>NUCLEOTIDE SEQUENCE</scope>
    <source>
        <strain evidence="1">BeijingLab</strain>
    </source>
</reference>
<keyword evidence="2" id="KW-1185">Reference proteome</keyword>
<evidence type="ECO:0000313" key="1">
    <source>
        <dbReference type="EMBL" id="KAJ8719777.1"/>
    </source>
</evidence>
<dbReference type="Proteomes" id="UP001231649">
    <property type="component" value="Chromosome 3"/>
</dbReference>
<proteinExistence type="predicted"/>